<accession>A0A9J5ZG43</accession>
<keyword evidence="2" id="KW-1185">Reference proteome</keyword>
<comment type="caution">
    <text evidence="1">The sequence shown here is derived from an EMBL/GenBank/DDBJ whole genome shotgun (WGS) entry which is preliminary data.</text>
</comment>
<evidence type="ECO:0000313" key="2">
    <source>
        <dbReference type="Proteomes" id="UP000824120"/>
    </source>
</evidence>
<proteinExistence type="predicted"/>
<name>A0A9J5ZG43_SOLCO</name>
<evidence type="ECO:0000313" key="1">
    <source>
        <dbReference type="EMBL" id="KAG5609798.1"/>
    </source>
</evidence>
<dbReference type="Proteomes" id="UP000824120">
    <property type="component" value="Chromosome 4"/>
</dbReference>
<gene>
    <name evidence="1" type="ORF">H5410_021079</name>
</gene>
<organism evidence="1 2">
    <name type="scientific">Solanum commersonii</name>
    <name type="common">Commerson's wild potato</name>
    <name type="synonym">Commerson's nightshade</name>
    <dbReference type="NCBI Taxonomy" id="4109"/>
    <lineage>
        <taxon>Eukaryota</taxon>
        <taxon>Viridiplantae</taxon>
        <taxon>Streptophyta</taxon>
        <taxon>Embryophyta</taxon>
        <taxon>Tracheophyta</taxon>
        <taxon>Spermatophyta</taxon>
        <taxon>Magnoliopsida</taxon>
        <taxon>eudicotyledons</taxon>
        <taxon>Gunneridae</taxon>
        <taxon>Pentapetalae</taxon>
        <taxon>asterids</taxon>
        <taxon>lamiids</taxon>
        <taxon>Solanales</taxon>
        <taxon>Solanaceae</taxon>
        <taxon>Solanoideae</taxon>
        <taxon>Solaneae</taxon>
        <taxon>Solanum</taxon>
    </lineage>
</organism>
<reference evidence="1 2" key="1">
    <citation type="submission" date="2020-09" db="EMBL/GenBank/DDBJ databases">
        <title>De no assembly of potato wild relative species, Solanum commersonii.</title>
        <authorList>
            <person name="Cho K."/>
        </authorList>
    </citation>
    <scope>NUCLEOTIDE SEQUENCE [LARGE SCALE GENOMIC DNA]</scope>
    <source>
        <strain evidence="1">LZ3.2</strain>
        <tissue evidence="1">Leaf</tissue>
    </source>
</reference>
<dbReference type="AlphaFoldDB" id="A0A9J5ZG43"/>
<protein>
    <submittedName>
        <fullName evidence="1">Uncharacterized protein</fullName>
    </submittedName>
</protein>
<sequence length="152" mass="17503">MFLGMMQIVIAHKWYLYPPIILGPPFINVIYPLTIINAKGFSTTYEERNISYTFITDPISRDINALINLKQKHGSSSGLSVRLNDISENSPLYAQLREYLSQKQSDIFTSIAKEDIDDIKSFEKVSNKEMMFLLENSKIQRKKKPGRYSSDT</sequence>
<dbReference type="EMBL" id="JACXVP010000004">
    <property type="protein sequence ID" value="KAG5609798.1"/>
    <property type="molecule type" value="Genomic_DNA"/>
</dbReference>